<dbReference type="Gene3D" id="3.30.420.10">
    <property type="entry name" value="Ribonuclease H-like superfamily/Ribonuclease H"/>
    <property type="match status" value="1"/>
</dbReference>
<keyword evidence="2" id="KW-1185">Reference proteome</keyword>
<dbReference type="InterPro" id="IPR052709">
    <property type="entry name" value="Transposase-MT_Hybrid"/>
</dbReference>
<dbReference type="Proteomes" id="UP001142489">
    <property type="component" value="Unassembled WGS sequence"/>
</dbReference>
<evidence type="ECO:0008006" key="3">
    <source>
        <dbReference type="Google" id="ProtNLM"/>
    </source>
</evidence>
<name>A0A9Q1B6L1_9SAUR</name>
<evidence type="ECO:0000313" key="1">
    <source>
        <dbReference type="EMBL" id="KAJ7341216.1"/>
    </source>
</evidence>
<comment type="caution">
    <text evidence="1">The sequence shown here is derived from an EMBL/GenBank/DDBJ whole genome shotgun (WGS) entry which is preliminary data.</text>
</comment>
<dbReference type="PANTHER" id="PTHR46060">
    <property type="entry name" value="MARINER MOS1 TRANSPOSASE-LIKE PROTEIN"/>
    <property type="match status" value="1"/>
</dbReference>
<dbReference type="InterPro" id="IPR001888">
    <property type="entry name" value="Transposase_1"/>
</dbReference>
<gene>
    <name evidence="1" type="ORF">JRQ81_005068</name>
</gene>
<dbReference type="GO" id="GO:0003676">
    <property type="term" value="F:nucleic acid binding"/>
    <property type="evidence" value="ECO:0007669"/>
    <property type="project" value="InterPro"/>
</dbReference>
<proteinExistence type="predicted"/>
<dbReference type="OrthoDB" id="616263at2759"/>
<sequence>MLKKVEAAILDDRRSTMERVMAETGLSYGTAWRIIHEELHMNKVSARWVARLLTPLQKQTRHDFSQQNLTLLEWNEEFFFFCSSRHYGRVLGIPLRSGDQRNEQGVETSIPPPKKAKVHKSAGKVVLSVFWDSRGVILTDYLQKGKTLNSDYYCNLLEKLHDALKQKRHGMISKGIRFLADNAPVHTAQASVVTAHCLGYELLQHPPYSPDFAPSDFFLFPEMKKPLNGRRFDGREDVIFEVEQWFLSKVEEFYKEGLKQVKKCWQNCVTLQGDYMEKN</sequence>
<evidence type="ECO:0000313" key="2">
    <source>
        <dbReference type="Proteomes" id="UP001142489"/>
    </source>
</evidence>
<dbReference type="EMBL" id="JAPFRF010000002">
    <property type="protein sequence ID" value="KAJ7341216.1"/>
    <property type="molecule type" value="Genomic_DNA"/>
</dbReference>
<dbReference type="PANTHER" id="PTHR46060:SF1">
    <property type="entry name" value="MARINER MOS1 TRANSPOSASE-LIKE PROTEIN"/>
    <property type="match status" value="1"/>
</dbReference>
<organism evidence="1 2">
    <name type="scientific">Phrynocephalus forsythii</name>
    <dbReference type="NCBI Taxonomy" id="171643"/>
    <lineage>
        <taxon>Eukaryota</taxon>
        <taxon>Metazoa</taxon>
        <taxon>Chordata</taxon>
        <taxon>Craniata</taxon>
        <taxon>Vertebrata</taxon>
        <taxon>Euteleostomi</taxon>
        <taxon>Lepidosauria</taxon>
        <taxon>Squamata</taxon>
        <taxon>Bifurcata</taxon>
        <taxon>Unidentata</taxon>
        <taxon>Episquamata</taxon>
        <taxon>Toxicofera</taxon>
        <taxon>Iguania</taxon>
        <taxon>Acrodonta</taxon>
        <taxon>Agamidae</taxon>
        <taxon>Agaminae</taxon>
        <taxon>Phrynocephalus</taxon>
    </lineage>
</organism>
<dbReference type="InterPro" id="IPR036397">
    <property type="entry name" value="RNaseH_sf"/>
</dbReference>
<accession>A0A9Q1B6L1</accession>
<dbReference type="AlphaFoldDB" id="A0A9Q1B6L1"/>
<reference evidence="1" key="1">
    <citation type="journal article" date="2023" name="DNA Res.">
        <title>Chromosome-level genome assembly of Phrynocephalus forsythii using third-generation DNA sequencing and Hi-C analysis.</title>
        <authorList>
            <person name="Qi Y."/>
            <person name="Zhao W."/>
            <person name="Zhao Y."/>
            <person name="Niu C."/>
            <person name="Cao S."/>
            <person name="Zhang Y."/>
        </authorList>
    </citation>
    <scope>NUCLEOTIDE SEQUENCE</scope>
    <source>
        <tissue evidence="1">Muscle</tissue>
    </source>
</reference>
<protein>
    <recommendedName>
        <fullName evidence="3">Transposase</fullName>
    </recommendedName>
</protein>
<dbReference type="Pfam" id="PF01359">
    <property type="entry name" value="Transposase_1"/>
    <property type="match status" value="1"/>
</dbReference>